<gene>
    <name evidence="2" type="primary">RH42</name>
    <name evidence="2" type="ORF">L345_13768</name>
</gene>
<feature type="compositionally biased region" description="Acidic residues" evidence="1">
    <location>
        <begin position="12"/>
        <end position="21"/>
    </location>
</feature>
<keyword evidence="2" id="KW-0378">Hydrolase</keyword>
<keyword evidence="2" id="KW-0547">Nucleotide-binding</keyword>
<evidence type="ECO:0000313" key="3">
    <source>
        <dbReference type="Proteomes" id="UP000018936"/>
    </source>
</evidence>
<feature type="region of interest" description="Disordered" evidence="1">
    <location>
        <begin position="187"/>
        <end position="214"/>
    </location>
</feature>
<feature type="region of interest" description="Disordered" evidence="1">
    <location>
        <begin position="467"/>
        <end position="575"/>
    </location>
</feature>
<evidence type="ECO:0000256" key="1">
    <source>
        <dbReference type="SAM" id="MobiDB-lite"/>
    </source>
</evidence>
<feature type="region of interest" description="Disordered" evidence="1">
    <location>
        <begin position="391"/>
        <end position="413"/>
    </location>
</feature>
<feature type="region of interest" description="Disordered" evidence="1">
    <location>
        <begin position="1"/>
        <end position="53"/>
    </location>
</feature>
<name>V8NEW9_OPHHA</name>
<dbReference type="AlphaFoldDB" id="V8NEW9"/>
<dbReference type="Proteomes" id="UP000018936">
    <property type="component" value="Unassembled WGS sequence"/>
</dbReference>
<reference evidence="2 3" key="1">
    <citation type="journal article" date="2013" name="Proc. Natl. Acad. Sci. U.S.A.">
        <title>The king cobra genome reveals dynamic gene evolution and adaptation in the snake venom system.</title>
        <authorList>
            <person name="Vonk F.J."/>
            <person name="Casewell N.R."/>
            <person name="Henkel C.V."/>
            <person name="Heimberg A.M."/>
            <person name="Jansen H.J."/>
            <person name="McCleary R.J."/>
            <person name="Kerkkamp H.M."/>
            <person name="Vos R.A."/>
            <person name="Guerreiro I."/>
            <person name="Calvete J.J."/>
            <person name="Wuster W."/>
            <person name="Woods A.E."/>
            <person name="Logan J.M."/>
            <person name="Harrison R.A."/>
            <person name="Castoe T.A."/>
            <person name="de Koning A.P."/>
            <person name="Pollock D.D."/>
            <person name="Yandell M."/>
            <person name="Calderon D."/>
            <person name="Renjifo C."/>
            <person name="Currier R.B."/>
            <person name="Salgado D."/>
            <person name="Pla D."/>
            <person name="Sanz L."/>
            <person name="Hyder A.S."/>
            <person name="Ribeiro J.M."/>
            <person name="Arntzen J.W."/>
            <person name="van den Thillart G.E."/>
            <person name="Boetzer M."/>
            <person name="Pirovano W."/>
            <person name="Dirks R.P."/>
            <person name="Spaink H.P."/>
            <person name="Duboule D."/>
            <person name="McGlinn E."/>
            <person name="Kini R.M."/>
            <person name="Richardson M.K."/>
        </authorList>
    </citation>
    <scope>NUCLEOTIDE SEQUENCE</scope>
    <source>
        <tissue evidence="2">Blood</tissue>
    </source>
</reference>
<organism evidence="2 3">
    <name type="scientific">Ophiophagus hannah</name>
    <name type="common">King cobra</name>
    <name type="synonym">Naja hannah</name>
    <dbReference type="NCBI Taxonomy" id="8665"/>
    <lineage>
        <taxon>Eukaryota</taxon>
        <taxon>Metazoa</taxon>
        <taxon>Chordata</taxon>
        <taxon>Craniata</taxon>
        <taxon>Vertebrata</taxon>
        <taxon>Euteleostomi</taxon>
        <taxon>Lepidosauria</taxon>
        <taxon>Squamata</taxon>
        <taxon>Bifurcata</taxon>
        <taxon>Unidentata</taxon>
        <taxon>Episquamata</taxon>
        <taxon>Toxicofera</taxon>
        <taxon>Serpentes</taxon>
        <taxon>Colubroidea</taxon>
        <taxon>Elapidae</taxon>
        <taxon>Elapinae</taxon>
        <taxon>Ophiophagus</taxon>
    </lineage>
</organism>
<keyword evidence="2" id="KW-0347">Helicase</keyword>
<accession>V8NEW9</accession>
<feature type="compositionally biased region" description="Basic and acidic residues" evidence="1">
    <location>
        <begin position="488"/>
        <end position="499"/>
    </location>
</feature>
<sequence length="575" mass="63338">MDSPTSGAELATESDNEEVGEELGPVLESAVGSDGCFASDIEIEPGPSDISQPLERQLPLDADMSEEEEQLGPVPDAHMHRSGWDLTGVTTGLVILHFASCKAAAVENAGNNGQVRAQAQAGAGGWLCPSPSLAWPEKVRALAGDGEVAGADSPAPHSCLVPLVLGGWWGGNGIQEERVTERGLGPQHPAMALRSSGQQEKGAGPTEPRTPTLGVRLGESQSTLAKDTCLSDSLPTSLYVSLSVYVCISHKAAARPSQQALFGAIPFISSLWPGGCTCVGRPSLSEQPRTPHMPLLRFGQATEESLCHGWLLFLSQPGFQKIKNKRNSQEEGRQSLSVPAFMPHLRIRQPLLPAASGWSFWEGHGKVITGALVQEQSGLVPTFTPRLCSKQPLPVTAQGGREELRERTGNSPLFSVSSLSCTRPHTQAEYPPRPGSWWQQRQLLLPPCHTEEPEPSLHSAVGIADGTELPTKDRAGTQNHKKQPVMSNEEKRARERYETMMEGENEREERETDDRSWRERMRERGKRGKQMREKEEKKERGKRKNERERKRNERKRGEKEREKWENDGGRERERK</sequence>
<protein>
    <submittedName>
        <fullName evidence="2">DEAD-box ATP-dependent RNA helicase 42</fullName>
    </submittedName>
</protein>
<feature type="non-terminal residue" evidence="2">
    <location>
        <position position="1"/>
    </location>
</feature>
<evidence type="ECO:0000313" key="2">
    <source>
        <dbReference type="EMBL" id="ETE60491.1"/>
    </source>
</evidence>
<feature type="compositionally biased region" description="Basic and acidic residues" evidence="1">
    <location>
        <begin position="530"/>
        <end position="575"/>
    </location>
</feature>
<feature type="compositionally biased region" description="Basic and acidic residues" evidence="1">
    <location>
        <begin position="507"/>
        <end position="522"/>
    </location>
</feature>
<proteinExistence type="predicted"/>
<dbReference type="EMBL" id="AZIM01004629">
    <property type="protein sequence ID" value="ETE60491.1"/>
    <property type="molecule type" value="Genomic_DNA"/>
</dbReference>
<keyword evidence="3" id="KW-1185">Reference proteome</keyword>
<comment type="caution">
    <text evidence="2">The sequence shown here is derived from an EMBL/GenBank/DDBJ whole genome shotgun (WGS) entry which is preliminary data.</text>
</comment>
<dbReference type="GO" id="GO:0004386">
    <property type="term" value="F:helicase activity"/>
    <property type="evidence" value="ECO:0007669"/>
    <property type="project" value="UniProtKB-KW"/>
</dbReference>
<keyword evidence="2" id="KW-0067">ATP-binding</keyword>